<accession>A0A1Z5YT64</accession>
<dbReference type="AlphaFoldDB" id="A0A1Z5YT64"/>
<evidence type="ECO:0000313" key="1">
    <source>
        <dbReference type="EMBL" id="OUJ01477.1"/>
    </source>
</evidence>
<dbReference type="Proteomes" id="UP000196086">
    <property type="component" value="Unassembled WGS sequence"/>
</dbReference>
<comment type="caution">
    <text evidence="1">The sequence shown here is derived from an EMBL/GenBank/DDBJ whole genome shotgun (WGS) entry which is preliminary data.</text>
</comment>
<gene>
    <name evidence="1" type="ORF">HK14_09205</name>
</gene>
<proteinExistence type="predicted"/>
<organism evidence="1 2">
    <name type="scientific">Acetobacter cibinongensis</name>
    <dbReference type="NCBI Taxonomy" id="146475"/>
    <lineage>
        <taxon>Bacteria</taxon>
        <taxon>Pseudomonadati</taxon>
        <taxon>Pseudomonadota</taxon>
        <taxon>Alphaproteobacteria</taxon>
        <taxon>Acetobacterales</taxon>
        <taxon>Acetobacteraceae</taxon>
        <taxon>Acetobacter</taxon>
    </lineage>
</organism>
<reference evidence="1 2" key="1">
    <citation type="submission" date="2014-06" db="EMBL/GenBank/DDBJ databases">
        <authorList>
            <person name="Ju J."/>
            <person name="Zhang J."/>
        </authorList>
    </citation>
    <scope>NUCLEOTIDE SEQUENCE [LARGE SCALE GENOMIC DNA]</scope>
    <source>
        <strain evidence="1 2">DsW_47</strain>
    </source>
</reference>
<name>A0A1Z5YT64_9PROT</name>
<sequence length="167" mass="18066">MKQESEGKRPSGLSQAGKPLFQSKAALSTSALAWRGSGDPRIPLSILAPHDMCDVDKAQSAVFFVGAVPVEDAGWLVSRVWVGQIRQASDMLHPSSCPCCIRLNGLGHALVALFQERVKGLCKYFSNLVIICSAEERALVQENLARDNLVIGFYGLKAVSSRFSCQS</sequence>
<evidence type="ECO:0000313" key="2">
    <source>
        <dbReference type="Proteomes" id="UP000196086"/>
    </source>
</evidence>
<dbReference type="EMBL" id="JOMQ01000046">
    <property type="protein sequence ID" value="OUJ01477.1"/>
    <property type="molecule type" value="Genomic_DNA"/>
</dbReference>
<protein>
    <submittedName>
        <fullName evidence="1">Uncharacterized protein</fullName>
    </submittedName>
</protein>